<dbReference type="EMBL" id="JAPMOS010000438">
    <property type="protein sequence ID" value="KAJ4452611.1"/>
    <property type="molecule type" value="Genomic_DNA"/>
</dbReference>
<feature type="region of interest" description="Disordered" evidence="1">
    <location>
        <begin position="23"/>
        <end position="198"/>
    </location>
</feature>
<accession>A0ABQ8U4B3</accession>
<protein>
    <submittedName>
        <fullName evidence="2">Uncharacterized protein</fullName>
    </submittedName>
</protein>
<comment type="caution">
    <text evidence="2">The sequence shown here is derived from an EMBL/GenBank/DDBJ whole genome shotgun (WGS) entry which is preliminary data.</text>
</comment>
<evidence type="ECO:0000313" key="2">
    <source>
        <dbReference type="EMBL" id="KAJ4452611.1"/>
    </source>
</evidence>
<organism evidence="2 3">
    <name type="scientific">Paratrimastix pyriformis</name>
    <dbReference type="NCBI Taxonomy" id="342808"/>
    <lineage>
        <taxon>Eukaryota</taxon>
        <taxon>Metamonada</taxon>
        <taxon>Preaxostyla</taxon>
        <taxon>Paratrimastigidae</taxon>
        <taxon>Paratrimastix</taxon>
    </lineage>
</organism>
<name>A0ABQ8U4B3_9EUKA</name>
<proteinExistence type="predicted"/>
<reference evidence="2" key="1">
    <citation type="journal article" date="2022" name="bioRxiv">
        <title>Genomics of Preaxostyla Flagellates Illuminates Evolutionary Transitions and the Path Towards Mitochondrial Loss.</title>
        <authorList>
            <person name="Novak L.V.F."/>
            <person name="Treitli S.C."/>
            <person name="Pyrih J."/>
            <person name="Halakuc P."/>
            <person name="Pipaliya S.V."/>
            <person name="Vacek V."/>
            <person name="Brzon O."/>
            <person name="Soukal P."/>
            <person name="Eme L."/>
            <person name="Dacks J.B."/>
            <person name="Karnkowska A."/>
            <person name="Elias M."/>
            <person name="Hampl V."/>
        </authorList>
    </citation>
    <scope>NUCLEOTIDE SEQUENCE</scope>
    <source>
        <strain evidence="2">RCP-MX</strain>
    </source>
</reference>
<keyword evidence="3" id="KW-1185">Reference proteome</keyword>
<feature type="compositionally biased region" description="Basic residues" evidence="1">
    <location>
        <begin position="127"/>
        <end position="138"/>
    </location>
</feature>
<evidence type="ECO:0000256" key="1">
    <source>
        <dbReference type="SAM" id="MobiDB-lite"/>
    </source>
</evidence>
<evidence type="ECO:0000313" key="3">
    <source>
        <dbReference type="Proteomes" id="UP001141327"/>
    </source>
</evidence>
<dbReference type="Proteomes" id="UP001141327">
    <property type="component" value="Unassembled WGS sequence"/>
</dbReference>
<gene>
    <name evidence="2" type="ORF">PAPYR_13180</name>
</gene>
<sequence length="198" mass="21622">MNSIDWNQFHTPGKPLSIVRVRSARTPEMGRGLPGDQLVSRPAATHTAPGAPLPSTRPEGPDRPDRQSWTTMMCRAACPRRPRRQAQEGSEAPKGAAPVAKSSEAKEAKAAAPAPRHRPAGSLGRLMRPRLWRRRLGRRPQEDARPRHRHKHPAPVEISSSSDEGGRAPNPRGRAQAARPTDPDDFLPGGRSGTAVRR</sequence>